<keyword evidence="3" id="KW-1185">Reference proteome</keyword>
<evidence type="ECO:0000313" key="3">
    <source>
        <dbReference type="Proteomes" id="UP000464378"/>
    </source>
</evidence>
<keyword evidence="1" id="KW-0472">Membrane</keyword>
<evidence type="ECO:0000313" key="2">
    <source>
        <dbReference type="EMBL" id="VIP04263.1"/>
    </source>
</evidence>
<organism evidence="2">
    <name type="scientific">Tuwongella immobilis</name>
    <dbReference type="NCBI Taxonomy" id="692036"/>
    <lineage>
        <taxon>Bacteria</taxon>
        <taxon>Pseudomonadati</taxon>
        <taxon>Planctomycetota</taxon>
        <taxon>Planctomycetia</taxon>
        <taxon>Gemmatales</taxon>
        <taxon>Gemmataceae</taxon>
        <taxon>Tuwongella</taxon>
    </lineage>
</organism>
<dbReference type="Proteomes" id="UP000464378">
    <property type="component" value="Chromosome"/>
</dbReference>
<reference evidence="2" key="1">
    <citation type="submission" date="2019-04" db="EMBL/GenBank/DDBJ databases">
        <authorList>
            <consortium name="Science for Life Laboratories"/>
        </authorList>
    </citation>
    <scope>NUCLEOTIDE SEQUENCE</scope>
    <source>
        <strain evidence="2">MBLW1</strain>
    </source>
</reference>
<dbReference type="EMBL" id="LR586016">
    <property type="protein sequence ID" value="VIP04263.1"/>
    <property type="molecule type" value="Genomic_DNA"/>
</dbReference>
<keyword evidence="1" id="KW-0812">Transmembrane</keyword>
<keyword evidence="1" id="KW-1133">Transmembrane helix</keyword>
<evidence type="ECO:0000256" key="1">
    <source>
        <dbReference type="SAM" id="Phobius"/>
    </source>
</evidence>
<protein>
    <submittedName>
        <fullName evidence="2">Tetratricopeptide repeat</fullName>
    </submittedName>
</protein>
<sequence>MSDWHCGEGMQMRFGIGRRFMRLPTLAANGALLGMLGMLTLLPGCSDKAATVTKATFETTSPDDELLVNLPARIRRDPSADACRNLINQINNSSLAKPDPAIPVDERTAMLAKQFALTENELREIRRPEFTALDAQELSDAILFREAINALEIRKLPLAQQVDELFGWMTRMIRPAERTGIPTPPQFVAIRGSGDGVERAYVFLALLRQLGVTAAIVGPESVATQATYLPPPNPNGRGTVRTPFWAVGVAIDGQLRLYDPFNGEIVRTATGEPATLQILRDKPESVKAWIDSAPQIESKSMDAIRAAGIAFTTSVSSLAPRMQRLEPVLKSLQLQLAARVDEQLAELQKLPGVKAVQPWAPPGDSGTLTHVLAEFLPVEQGGLGESKLGQQSFIEFIRQMVPWGSFPPSLNSMSGPSSLRVRALVMERYQKFILEPNNPHLLLIRGQYDDLIQQMTSLREESGRLGGKNLNDLDAKLAEWGPKLDAADANVARANRAKDIAASQRAQADLEQVIRDGGEVAFMLERWTARLLAEEGTYLLCLCIQEKAEQSRILGVAGANLKDSWSSSKDWWERYLRDYPRQAALYPARIAHAKAMIARCQKMLQP</sequence>
<proteinExistence type="predicted"/>
<dbReference type="EMBL" id="LR593887">
    <property type="protein sequence ID" value="VTS05889.1"/>
    <property type="molecule type" value="Genomic_DNA"/>
</dbReference>
<dbReference type="AlphaFoldDB" id="A0A6C2YT07"/>
<dbReference type="InParanoid" id="A0A6C2YT07"/>
<feature type="transmembrane region" description="Helical" evidence="1">
    <location>
        <begin position="20"/>
        <end position="42"/>
    </location>
</feature>
<accession>A0A6C2YT07</accession>
<dbReference type="KEGG" id="tim:GMBLW1_49300"/>
<gene>
    <name evidence="2" type="ORF">GMBLW1_49300</name>
</gene>
<name>A0A6C2YT07_9BACT</name>